<evidence type="ECO:0000256" key="1">
    <source>
        <dbReference type="SAM" id="MobiDB-lite"/>
    </source>
</evidence>
<dbReference type="Proteomes" id="UP000251960">
    <property type="component" value="Chromosome 3"/>
</dbReference>
<name>A0A3L6FP52_MAIZE</name>
<dbReference type="PANTHER" id="PTHR38390:SF2">
    <property type="entry name" value="OS01G0103900 PROTEIN"/>
    <property type="match status" value="1"/>
</dbReference>
<dbReference type="AlphaFoldDB" id="A0A3L6FP52"/>
<comment type="caution">
    <text evidence="2">The sequence shown here is derived from an EMBL/GenBank/DDBJ whole genome shotgun (WGS) entry which is preliminary data.</text>
</comment>
<feature type="compositionally biased region" description="Polar residues" evidence="1">
    <location>
        <begin position="117"/>
        <end position="126"/>
    </location>
</feature>
<feature type="region of interest" description="Disordered" evidence="1">
    <location>
        <begin position="108"/>
        <end position="165"/>
    </location>
</feature>
<sequence>MTRRIHYNGNYVSMNPIHISVASSTAMLTQNTLTEQACKYRGHPIELVTPNNAKWTCPINEQLAASDVTDTARLAGFEEILPLLDVTRDCSSKVTMDEKASRILERLEPPRAKKQRASFSKASTNAALAPASKQIKKPLLPREPSATQPLRSSFNRLKKKAPHLT</sequence>
<dbReference type="EMBL" id="NCVQ01000004">
    <property type="protein sequence ID" value="PWZ34111.1"/>
    <property type="molecule type" value="Genomic_DNA"/>
</dbReference>
<organism evidence="2 3">
    <name type="scientific">Zea mays</name>
    <name type="common">Maize</name>
    <dbReference type="NCBI Taxonomy" id="4577"/>
    <lineage>
        <taxon>Eukaryota</taxon>
        <taxon>Viridiplantae</taxon>
        <taxon>Streptophyta</taxon>
        <taxon>Embryophyta</taxon>
        <taxon>Tracheophyta</taxon>
        <taxon>Spermatophyta</taxon>
        <taxon>Magnoliopsida</taxon>
        <taxon>Liliopsida</taxon>
        <taxon>Poales</taxon>
        <taxon>Poaceae</taxon>
        <taxon>PACMAD clade</taxon>
        <taxon>Panicoideae</taxon>
        <taxon>Andropogonodae</taxon>
        <taxon>Andropogoneae</taxon>
        <taxon>Tripsacinae</taxon>
        <taxon>Zea</taxon>
    </lineage>
</organism>
<evidence type="ECO:0000313" key="3">
    <source>
        <dbReference type="Proteomes" id="UP000251960"/>
    </source>
</evidence>
<dbReference type="ExpressionAtlas" id="A0A3L6FP52">
    <property type="expression patterns" value="baseline and differential"/>
</dbReference>
<accession>A0A3L6FP52</accession>
<feature type="compositionally biased region" description="Polar residues" evidence="1">
    <location>
        <begin position="145"/>
        <end position="155"/>
    </location>
</feature>
<reference evidence="2 3" key="1">
    <citation type="journal article" date="2018" name="Nat. Genet.">
        <title>Extensive intraspecific gene order and gene structural variations between Mo17 and other maize genomes.</title>
        <authorList>
            <person name="Sun S."/>
            <person name="Zhou Y."/>
            <person name="Chen J."/>
            <person name="Shi J."/>
            <person name="Zhao H."/>
            <person name="Zhao H."/>
            <person name="Song W."/>
            <person name="Zhang M."/>
            <person name="Cui Y."/>
            <person name="Dong X."/>
            <person name="Liu H."/>
            <person name="Ma X."/>
            <person name="Jiao Y."/>
            <person name="Wang B."/>
            <person name="Wei X."/>
            <person name="Stein J.C."/>
            <person name="Glaubitz J.C."/>
            <person name="Lu F."/>
            <person name="Yu G."/>
            <person name="Liang C."/>
            <person name="Fengler K."/>
            <person name="Li B."/>
            <person name="Rafalski A."/>
            <person name="Schnable P.S."/>
            <person name="Ware D.H."/>
            <person name="Buckler E.S."/>
            <person name="Lai J."/>
        </authorList>
    </citation>
    <scope>NUCLEOTIDE SEQUENCE [LARGE SCALE GENOMIC DNA]</scope>
    <source>
        <strain evidence="3">cv. Missouri 17</strain>
        <tissue evidence="2">Seedling</tissue>
    </source>
</reference>
<dbReference type="PANTHER" id="PTHR38390">
    <property type="entry name" value="OS01G0103900 PROTEIN"/>
    <property type="match status" value="1"/>
</dbReference>
<protein>
    <submittedName>
        <fullName evidence="2">Uncharacterized protein</fullName>
    </submittedName>
</protein>
<feature type="compositionally biased region" description="Basic residues" evidence="1">
    <location>
        <begin position="156"/>
        <end position="165"/>
    </location>
</feature>
<proteinExistence type="predicted"/>
<gene>
    <name evidence="2" type="ORF">Zm00014a_003908</name>
</gene>
<evidence type="ECO:0000313" key="2">
    <source>
        <dbReference type="EMBL" id="PWZ34111.1"/>
    </source>
</evidence>